<dbReference type="NCBIfam" id="TIGR00250">
    <property type="entry name" value="RNAse_H_YqgF"/>
    <property type="match status" value="1"/>
</dbReference>
<reference evidence="7" key="2">
    <citation type="journal article" date="2021" name="PeerJ">
        <title>Extensive microbial diversity within the chicken gut microbiome revealed by metagenomics and culture.</title>
        <authorList>
            <person name="Gilroy R."/>
            <person name="Ravi A."/>
            <person name="Getino M."/>
            <person name="Pursley I."/>
            <person name="Horton D.L."/>
            <person name="Alikhan N.F."/>
            <person name="Baker D."/>
            <person name="Gharbi K."/>
            <person name="Hall N."/>
            <person name="Watson M."/>
            <person name="Adriaenssens E.M."/>
            <person name="Foster-Nyarko E."/>
            <person name="Jarju S."/>
            <person name="Secka A."/>
            <person name="Antonio M."/>
            <person name="Oren A."/>
            <person name="Chaudhuri R.R."/>
            <person name="La Ragione R."/>
            <person name="Hildebrand F."/>
            <person name="Pallen M.J."/>
        </authorList>
    </citation>
    <scope>NUCLEOTIDE SEQUENCE</scope>
    <source>
        <strain evidence="7">CHK195-12923</strain>
    </source>
</reference>
<sequence length="143" mass="15832">MERYIAFDIGDRRIGIAVSDPFNSYALPSQTYVRTGFRRDIAALCEIIKQKGATKIVCGLPVNADGTPSEQTEKTERFISALEEAAGMTALREDERYTSIVAHEQLHESGHRAKEHKKYVDALAAASILDGYLSKIKSKGVEQ</sequence>
<evidence type="ECO:0000256" key="2">
    <source>
        <dbReference type="ARBA" id="ARBA00022517"/>
    </source>
</evidence>
<feature type="domain" description="YqgF/RNase H-like" evidence="6">
    <location>
        <begin position="2"/>
        <end position="102"/>
    </location>
</feature>
<dbReference type="AlphaFoldDB" id="A0A9D1MJG6"/>
<dbReference type="EMBL" id="DVNE01000028">
    <property type="protein sequence ID" value="HIU61615.1"/>
    <property type="molecule type" value="Genomic_DNA"/>
</dbReference>
<name>A0A9D1MJG6_9FIRM</name>
<dbReference type="InterPro" id="IPR012337">
    <property type="entry name" value="RNaseH-like_sf"/>
</dbReference>
<evidence type="ECO:0000256" key="5">
    <source>
        <dbReference type="HAMAP-Rule" id="MF_00651"/>
    </source>
</evidence>
<dbReference type="Gene3D" id="3.30.420.140">
    <property type="entry name" value="YqgF/RNase H-like domain"/>
    <property type="match status" value="1"/>
</dbReference>
<evidence type="ECO:0000256" key="4">
    <source>
        <dbReference type="ARBA" id="ARBA00022801"/>
    </source>
</evidence>
<reference evidence="7" key="1">
    <citation type="submission" date="2020-10" db="EMBL/GenBank/DDBJ databases">
        <authorList>
            <person name="Gilroy R."/>
        </authorList>
    </citation>
    <scope>NUCLEOTIDE SEQUENCE</scope>
    <source>
        <strain evidence="7">CHK195-12923</strain>
    </source>
</reference>
<dbReference type="SUPFAM" id="SSF53098">
    <property type="entry name" value="Ribonuclease H-like"/>
    <property type="match status" value="1"/>
</dbReference>
<gene>
    <name evidence="7" type="primary">ruvX</name>
    <name evidence="7" type="ORF">IAB69_03090</name>
</gene>
<dbReference type="InterPro" id="IPR006641">
    <property type="entry name" value="YqgF/RNaseH-like_dom"/>
</dbReference>
<evidence type="ECO:0000313" key="7">
    <source>
        <dbReference type="EMBL" id="HIU61615.1"/>
    </source>
</evidence>
<dbReference type="Pfam" id="PF03652">
    <property type="entry name" value="RuvX"/>
    <property type="match status" value="1"/>
</dbReference>
<dbReference type="GO" id="GO:0016788">
    <property type="term" value="F:hydrolase activity, acting on ester bonds"/>
    <property type="evidence" value="ECO:0007669"/>
    <property type="project" value="UniProtKB-UniRule"/>
</dbReference>
<proteinExistence type="inferred from homology"/>
<dbReference type="HAMAP" id="MF_00651">
    <property type="entry name" value="Nuclease_YqgF"/>
    <property type="match status" value="1"/>
</dbReference>
<evidence type="ECO:0000256" key="3">
    <source>
        <dbReference type="ARBA" id="ARBA00022722"/>
    </source>
</evidence>
<dbReference type="SMART" id="SM00732">
    <property type="entry name" value="YqgFc"/>
    <property type="match status" value="1"/>
</dbReference>
<dbReference type="CDD" id="cd16964">
    <property type="entry name" value="YqgF"/>
    <property type="match status" value="1"/>
</dbReference>
<evidence type="ECO:0000256" key="1">
    <source>
        <dbReference type="ARBA" id="ARBA00022490"/>
    </source>
</evidence>
<dbReference type="PANTHER" id="PTHR33317:SF4">
    <property type="entry name" value="POLYNUCLEOTIDYL TRANSFERASE, RIBONUCLEASE H-LIKE SUPERFAMILY PROTEIN"/>
    <property type="match status" value="1"/>
</dbReference>
<keyword evidence="2 5" id="KW-0690">Ribosome biogenesis</keyword>
<evidence type="ECO:0000313" key="8">
    <source>
        <dbReference type="Proteomes" id="UP000824110"/>
    </source>
</evidence>
<dbReference type="GO" id="GO:0005829">
    <property type="term" value="C:cytosol"/>
    <property type="evidence" value="ECO:0007669"/>
    <property type="project" value="TreeGrafter"/>
</dbReference>
<evidence type="ECO:0000259" key="6">
    <source>
        <dbReference type="SMART" id="SM00732"/>
    </source>
</evidence>
<comment type="subcellular location">
    <subcellularLocation>
        <location evidence="5">Cytoplasm</location>
    </subcellularLocation>
</comment>
<keyword evidence="1 5" id="KW-0963">Cytoplasm</keyword>
<keyword evidence="4 5" id="KW-0378">Hydrolase</keyword>
<comment type="similarity">
    <text evidence="5">Belongs to the YqgF HJR family.</text>
</comment>
<dbReference type="InterPro" id="IPR005227">
    <property type="entry name" value="YqgF"/>
</dbReference>
<comment type="function">
    <text evidence="5">Could be a nuclease involved in processing of the 5'-end of pre-16S rRNA.</text>
</comment>
<dbReference type="PANTHER" id="PTHR33317">
    <property type="entry name" value="POLYNUCLEOTIDYL TRANSFERASE, RIBONUCLEASE H-LIKE SUPERFAMILY PROTEIN"/>
    <property type="match status" value="1"/>
</dbReference>
<dbReference type="Proteomes" id="UP000824110">
    <property type="component" value="Unassembled WGS sequence"/>
</dbReference>
<keyword evidence="3 5" id="KW-0540">Nuclease</keyword>
<dbReference type="InterPro" id="IPR037027">
    <property type="entry name" value="YqgF/RNaseH-like_dom_sf"/>
</dbReference>
<dbReference type="GO" id="GO:0004518">
    <property type="term" value="F:nuclease activity"/>
    <property type="evidence" value="ECO:0007669"/>
    <property type="project" value="UniProtKB-KW"/>
</dbReference>
<protein>
    <recommendedName>
        <fullName evidence="5">Putative pre-16S rRNA nuclease</fullName>
        <ecNumber evidence="5">3.1.-.-</ecNumber>
    </recommendedName>
</protein>
<organism evidence="7 8">
    <name type="scientific">Candidatus Coproplasma excrementigallinarum</name>
    <dbReference type="NCBI Taxonomy" id="2840747"/>
    <lineage>
        <taxon>Bacteria</taxon>
        <taxon>Bacillati</taxon>
        <taxon>Bacillota</taxon>
        <taxon>Clostridia</taxon>
        <taxon>Eubacteriales</taxon>
        <taxon>Candidatus Coproplasma</taxon>
    </lineage>
</organism>
<accession>A0A9D1MJG6</accession>
<comment type="caution">
    <text evidence="7">The sequence shown here is derived from an EMBL/GenBank/DDBJ whole genome shotgun (WGS) entry which is preliminary data.</text>
</comment>
<dbReference type="EC" id="3.1.-.-" evidence="5"/>
<dbReference type="GO" id="GO:0000967">
    <property type="term" value="P:rRNA 5'-end processing"/>
    <property type="evidence" value="ECO:0007669"/>
    <property type="project" value="UniProtKB-UniRule"/>
</dbReference>